<dbReference type="EMBL" id="JAAVTK010000024">
    <property type="protein sequence ID" value="NKI91858.1"/>
    <property type="molecule type" value="Genomic_DNA"/>
</dbReference>
<dbReference type="Proteomes" id="UP000717634">
    <property type="component" value="Unassembled WGS sequence"/>
</dbReference>
<evidence type="ECO:0000313" key="1">
    <source>
        <dbReference type="EMBL" id="NKI91858.1"/>
    </source>
</evidence>
<evidence type="ECO:0000313" key="2">
    <source>
        <dbReference type="Proteomes" id="UP000717634"/>
    </source>
</evidence>
<keyword evidence="2" id="KW-1185">Reference proteome</keyword>
<name>A0ABX1HNL6_9BACT</name>
<sequence>MLDSLPLIEPNSLRQGAWEMEAVFPDWIRFTYRDTFHIYSLIYTGLIVRIEVTGAYQGTVRGIGIGSTVRDVQTAFPTVSFDEDVLEVIDLDLAFTIDAADGFADLDEVADNRVISIRISARQYSLSFGATSLALAP</sequence>
<accession>A0ABX1HNL6</accession>
<dbReference type="RefSeq" id="WP_168675403.1">
    <property type="nucleotide sequence ID" value="NZ_JAAVTK010000024.1"/>
</dbReference>
<gene>
    <name evidence="1" type="ORF">HBN54_004481</name>
</gene>
<protein>
    <submittedName>
        <fullName evidence="1">Uncharacterized protein</fullName>
    </submittedName>
</protein>
<organism evidence="1 2">
    <name type="scientific">Hymenobacter artigasi</name>
    <dbReference type="NCBI Taxonomy" id="2719616"/>
    <lineage>
        <taxon>Bacteria</taxon>
        <taxon>Pseudomonadati</taxon>
        <taxon>Bacteroidota</taxon>
        <taxon>Cytophagia</taxon>
        <taxon>Cytophagales</taxon>
        <taxon>Hymenobacteraceae</taxon>
        <taxon>Hymenobacter</taxon>
    </lineage>
</organism>
<reference evidence="1 2" key="1">
    <citation type="submission" date="2020-03" db="EMBL/GenBank/DDBJ databases">
        <title>Genomic Encyclopedia of Type Strains, Phase IV (KMG-V): Genome sequencing to study the core and pangenomes of soil and plant-associated prokaryotes.</title>
        <authorList>
            <person name="Whitman W."/>
        </authorList>
    </citation>
    <scope>NUCLEOTIDE SEQUENCE [LARGE SCALE GENOMIC DNA]</scope>
    <source>
        <strain evidence="1 2">1B</strain>
    </source>
</reference>
<comment type="caution">
    <text evidence="1">The sequence shown here is derived from an EMBL/GenBank/DDBJ whole genome shotgun (WGS) entry which is preliminary data.</text>
</comment>
<proteinExistence type="predicted"/>